<dbReference type="PROSITE" id="PS51257">
    <property type="entry name" value="PROKAR_LIPOPROTEIN"/>
    <property type="match status" value="1"/>
</dbReference>
<keyword evidence="2" id="KW-1185">Reference proteome</keyword>
<reference evidence="2" key="1">
    <citation type="submission" date="2017-04" db="EMBL/GenBank/DDBJ databases">
        <authorList>
            <person name="Varghese N."/>
            <person name="Submissions S."/>
        </authorList>
    </citation>
    <scope>NUCLEOTIDE SEQUENCE [LARGE SCALE GENOMIC DNA]</scope>
    <source>
        <strain evidence="2">DSM 16512</strain>
    </source>
</reference>
<accession>A0A1W1WUP4</accession>
<organism evidence="1 2">
    <name type="scientific">Nitratiruptor tergarcus DSM 16512</name>
    <dbReference type="NCBI Taxonomy" id="1069081"/>
    <lineage>
        <taxon>Bacteria</taxon>
        <taxon>Pseudomonadati</taxon>
        <taxon>Campylobacterota</taxon>
        <taxon>Epsilonproteobacteria</taxon>
        <taxon>Nautiliales</taxon>
        <taxon>Nitratiruptoraceae</taxon>
        <taxon>Nitratiruptor</taxon>
    </lineage>
</organism>
<protein>
    <recommendedName>
        <fullName evidence="3">Lipoprotein</fullName>
    </recommendedName>
</protein>
<dbReference type="EMBL" id="FWWZ01000001">
    <property type="protein sequence ID" value="SMC10041.1"/>
    <property type="molecule type" value="Genomic_DNA"/>
</dbReference>
<proteinExistence type="predicted"/>
<dbReference type="OrthoDB" id="9847450at2"/>
<evidence type="ECO:0000313" key="1">
    <source>
        <dbReference type="EMBL" id="SMC10041.1"/>
    </source>
</evidence>
<dbReference type="STRING" id="1069081.SAMN05660197_1872"/>
<gene>
    <name evidence="1" type="ORF">SAMN05660197_1872</name>
</gene>
<sequence>MRVFVTVLILLLFAGCSVKNENIDKELAKEVHLHVYSNELQDIWAQRSSPRKLLYRFPFVGAPKGEDIRGKFDDKFYSSINLVYNAKKIEDVDFWKLRDNPKSLDFIYVRPLWIKEYRKLTKDLFANIAYSYNISAKEQEILRDWVYNGGKLWLEFGVYSTKYDMFNKNGEIDPRKIEKLIKNSFTGLTFWKKPLRNFIFKSDDLDLINYLPTIKRFRIDERKSQIKGIKRLKLNIYNYMENYVLVDGKALLVDKQGRTLVTLNRFGKGYVLSMLPFEYQDVYYDGELLRWKLLFMLYERR</sequence>
<dbReference type="RefSeq" id="WP_084276421.1">
    <property type="nucleotide sequence ID" value="NZ_AP026671.1"/>
</dbReference>
<name>A0A1W1WUP4_9BACT</name>
<evidence type="ECO:0008006" key="3">
    <source>
        <dbReference type="Google" id="ProtNLM"/>
    </source>
</evidence>
<dbReference type="AlphaFoldDB" id="A0A1W1WUP4"/>
<dbReference type="Proteomes" id="UP000192602">
    <property type="component" value="Unassembled WGS sequence"/>
</dbReference>
<evidence type="ECO:0000313" key="2">
    <source>
        <dbReference type="Proteomes" id="UP000192602"/>
    </source>
</evidence>